<organism evidence="9 10">
    <name type="scientific">Schizosaccharomyces osmophilus</name>
    <dbReference type="NCBI Taxonomy" id="2545709"/>
    <lineage>
        <taxon>Eukaryota</taxon>
        <taxon>Fungi</taxon>
        <taxon>Dikarya</taxon>
        <taxon>Ascomycota</taxon>
        <taxon>Taphrinomycotina</taxon>
        <taxon>Schizosaccharomycetes</taxon>
        <taxon>Schizosaccharomycetales</taxon>
        <taxon>Schizosaccharomycetaceae</taxon>
        <taxon>Schizosaccharomyces</taxon>
    </lineage>
</organism>
<evidence type="ECO:0000256" key="4">
    <source>
        <dbReference type="ARBA" id="ARBA00022989"/>
    </source>
</evidence>
<evidence type="ECO:0000256" key="3">
    <source>
        <dbReference type="ARBA" id="ARBA00022729"/>
    </source>
</evidence>
<keyword evidence="5 6" id="KW-0472">Membrane</keyword>
<dbReference type="KEGG" id="som:SOMG_01170"/>
<dbReference type="SUPFAM" id="SSF49899">
    <property type="entry name" value="Concanavalin A-like lectins/glucanases"/>
    <property type="match status" value="1"/>
</dbReference>
<dbReference type="Gene3D" id="2.60.120.200">
    <property type="match status" value="1"/>
</dbReference>
<dbReference type="AlphaFoldDB" id="A0AAE9W9J8"/>
<feature type="transmembrane region" description="Helical" evidence="6">
    <location>
        <begin position="361"/>
        <end position="381"/>
    </location>
</feature>
<keyword evidence="2 6" id="KW-0812">Transmembrane</keyword>
<dbReference type="GO" id="GO:0000139">
    <property type="term" value="C:Golgi membrane"/>
    <property type="evidence" value="ECO:0007669"/>
    <property type="project" value="TreeGrafter"/>
</dbReference>
<dbReference type="GeneID" id="80874652"/>
<dbReference type="GO" id="GO:0005793">
    <property type="term" value="C:endoplasmic reticulum-Golgi intermediate compartment"/>
    <property type="evidence" value="ECO:0007669"/>
    <property type="project" value="TreeGrafter"/>
</dbReference>
<dbReference type="Pfam" id="PF03388">
    <property type="entry name" value="Lectin_leg-like"/>
    <property type="match status" value="1"/>
</dbReference>
<proteinExistence type="predicted"/>
<dbReference type="GO" id="GO:0030134">
    <property type="term" value="C:COPII-coated ER to Golgi transport vesicle"/>
    <property type="evidence" value="ECO:0007669"/>
    <property type="project" value="TreeGrafter"/>
</dbReference>
<sequence>MTTLLLTVFISLASLVLASQPQQTFLDLHSSDYAIPLQWKWLGTVDIDQKTVYLTDKTFKTSDDRYGALWANTPLSEDRWQMQTSYVAHASEHEAVKFGLWYTNTPSSEGPICGSSDAWDGLLIEQEVDPTGKLVVRAILNDKSISMAQLSDPDLVAFAKCTFEGMSDKLVSTDLVYDEEDGLSLLINQQTCFSTKEVLLPKGYYLGFSSTTSSMKQNIALSNVNVFDSNHFITKQQHLFQSEHQGRQEAPVVQTHSEPTGNVESETIRALQADVQKLSSDASSLNQRLASLHVTTSNLLDRLNSLSNSQVSSERLQELENRFKSTLTSHSLNSESVSDRLTKFEKDLASNVAKSSSHVNFTNVLIVVILGVIVSYGVVLVRRERRRYKYL</sequence>
<evidence type="ECO:0000256" key="6">
    <source>
        <dbReference type="SAM" id="Phobius"/>
    </source>
</evidence>
<evidence type="ECO:0000313" key="10">
    <source>
        <dbReference type="Proteomes" id="UP001212411"/>
    </source>
</evidence>
<dbReference type="RefSeq" id="XP_056036106.1">
    <property type="nucleotide sequence ID" value="XM_056179963.1"/>
</dbReference>
<dbReference type="InterPro" id="IPR051136">
    <property type="entry name" value="Intracellular_Lectin-GPT"/>
</dbReference>
<feature type="chain" id="PRO_5042147375" evidence="7">
    <location>
        <begin position="19"/>
        <end position="391"/>
    </location>
</feature>
<dbReference type="GO" id="GO:0005537">
    <property type="term" value="F:D-mannose binding"/>
    <property type="evidence" value="ECO:0007669"/>
    <property type="project" value="TreeGrafter"/>
</dbReference>
<reference evidence="9 10" key="1">
    <citation type="journal article" date="2023" name="G3 (Bethesda)">
        <title>A high-quality reference genome for the fission yeast Schizosaccharomyces osmophilus.</title>
        <authorList>
            <person name="Jia G.S."/>
            <person name="Zhang W.C."/>
            <person name="Liang Y."/>
            <person name="Liu X.H."/>
            <person name="Rhind N."/>
            <person name="Pidoux A."/>
            <person name="Brysch-Herzberg M."/>
            <person name="Du L.L."/>
        </authorList>
    </citation>
    <scope>NUCLEOTIDE SEQUENCE [LARGE SCALE GENOMIC DNA]</scope>
    <source>
        <strain evidence="9 10">CBS 15793</strain>
    </source>
</reference>
<keyword evidence="3 7" id="KW-0732">Signal</keyword>
<dbReference type="CDD" id="cd07308">
    <property type="entry name" value="lectin_leg-like"/>
    <property type="match status" value="1"/>
</dbReference>
<dbReference type="Proteomes" id="UP001212411">
    <property type="component" value="Chromosome 1"/>
</dbReference>
<dbReference type="PROSITE" id="PS51328">
    <property type="entry name" value="L_LECTIN_LIKE"/>
    <property type="match status" value="1"/>
</dbReference>
<evidence type="ECO:0000256" key="1">
    <source>
        <dbReference type="ARBA" id="ARBA00004479"/>
    </source>
</evidence>
<feature type="domain" description="L-type lectin-like" evidence="8">
    <location>
        <begin position="13"/>
        <end position="229"/>
    </location>
</feature>
<dbReference type="InterPro" id="IPR013320">
    <property type="entry name" value="ConA-like_dom_sf"/>
</dbReference>
<evidence type="ECO:0000256" key="7">
    <source>
        <dbReference type="SAM" id="SignalP"/>
    </source>
</evidence>
<protein>
    <submittedName>
        <fullName evidence="9">Lectin family glycoprotein receptor Emp46</fullName>
    </submittedName>
</protein>
<name>A0AAE9W9J8_9SCHI</name>
<dbReference type="InterPro" id="IPR005052">
    <property type="entry name" value="Lectin_leg"/>
</dbReference>
<dbReference type="EMBL" id="CP115611">
    <property type="protein sequence ID" value="WBW71863.1"/>
    <property type="molecule type" value="Genomic_DNA"/>
</dbReference>
<dbReference type="PANTHER" id="PTHR12223:SF45">
    <property type="entry name" value="RE50040P"/>
    <property type="match status" value="1"/>
</dbReference>
<dbReference type="GO" id="GO:0005789">
    <property type="term" value="C:endoplasmic reticulum membrane"/>
    <property type="evidence" value="ECO:0007669"/>
    <property type="project" value="TreeGrafter"/>
</dbReference>
<evidence type="ECO:0000313" key="9">
    <source>
        <dbReference type="EMBL" id="WBW71863.1"/>
    </source>
</evidence>
<feature type="signal peptide" evidence="7">
    <location>
        <begin position="1"/>
        <end position="18"/>
    </location>
</feature>
<keyword evidence="9" id="KW-0675">Receptor</keyword>
<evidence type="ECO:0000256" key="5">
    <source>
        <dbReference type="ARBA" id="ARBA00023136"/>
    </source>
</evidence>
<keyword evidence="4 6" id="KW-1133">Transmembrane helix</keyword>
<gene>
    <name evidence="9" type="primary">emp46</name>
    <name evidence="9" type="ORF">SOMG_01170</name>
</gene>
<dbReference type="PANTHER" id="PTHR12223">
    <property type="entry name" value="VESICULAR MANNOSE-BINDING LECTIN"/>
    <property type="match status" value="1"/>
</dbReference>
<comment type="subcellular location">
    <subcellularLocation>
        <location evidence="1">Membrane</location>
        <topology evidence="1">Single-pass type I membrane protein</topology>
    </subcellularLocation>
</comment>
<dbReference type="GO" id="GO:0006888">
    <property type="term" value="P:endoplasmic reticulum to Golgi vesicle-mediated transport"/>
    <property type="evidence" value="ECO:0007669"/>
    <property type="project" value="TreeGrafter"/>
</dbReference>
<keyword evidence="10" id="KW-1185">Reference proteome</keyword>
<accession>A0AAE9W9J8</accession>
<evidence type="ECO:0000259" key="8">
    <source>
        <dbReference type="PROSITE" id="PS51328"/>
    </source>
</evidence>
<evidence type="ECO:0000256" key="2">
    <source>
        <dbReference type="ARBA" id="ARBA00022692"/>
    </source>
</evidence>